<keyword evidence="5" id="KW-1185">Reference proteome</keyword>
<sequence>MESNSSFLCQRCLTPLQIDPSLTKGQINEHTKAELALPDLIPSSYSTDSKKKGSHEKKLPAELSHGLRMAKVLFDLVSDVSSRDHPLCEECADSLLEAMDSRLKSAEEEAQEYQAYLKKLENEDKDSGKAIKELGEEYQILLEEEETLKKELEVLKEEEVQGEDRLKSLIQERQNYEKEENRYWREYYGYTRKLLNAEDDYRSLDCQFKYAQKQLDTLKKTNVYNATFHIWHTGHFATINGFRLGRLPSVPVEWPEINAAWGQTALLLSCLILADEKELPLYGAGGFRMIWDTKFDSGMAAFLDCLSQFIKEIEKLGFGFNFPYEVDKEKAKIRDKSSEQFFSIKLQFNSEDSWTKALRYMLTSLKWALAFRKLTYIHFH</sequence>
<evidence type="ECO:0000256" key="1">
    <source>
        <dbReference type="ARBA" id="ARBA00005965"/>
    </source>
</evidence>
<dbReference type="AlphaFoldDB" id="A0A7R8D5Z6"/>
<dbReference type="GO" id="GO:0000045">
    <property type="term" value="P:autophagosome assembly"/>
    <property type="evidence" value="ECO:0007669"/>
    <property type="project" value="TreeGrafter"/>
</dbReference>
<protein>
    <submittedName>
        <fullName evidence="4">BECN</fullName>
    </submittedName>
</protein>
<proteinExistence type="inferred from homology"/>
<dbReference type="PANTHER" id="PTHR12768">
    <property type="entry name" value="BECLIN 1"/>
    <property type="match status" value="1"/>
</dbReference>
<dbReference type="Pfam" id="PF17675">
    <property type="entry name" value="APG6_N"/>
    <property type="match status" value="1"/>
</dbReference>
<evidence type="ECO:0000313" key="5">
    <source>
        <dbReference type="Proteomes" id="UP000675881"/>
    </source>
</evidence>
<dbReference type="OrthoDB" id="20368at2759"/>
<dbReference type="GO" id="GO:0043548">
    <property type="term" value="F:phosphatidylinositol 3-kinase binding"/>
    <property type="evidence" value="ECO:0007669"/>
    <property type="project" value="TreeGrafter"/>
</dbReference>
<comment type="similarity">
    <text evidence="1">Belongs to the beclin family.</text>
</comment>
<evidence type="ECO:0000259" key="2">
    <source>
        <dbReference type="Pfam" id="PF04111"/>
    </source>
</evidence>
<dbReference type="GO" id="GO:0030674">
    <property type="term" value="F:protein-macromolecule adaptor activity"/>
    <property type="evidence" value="ECO:0007669"/>
    <property type="project" value="TreeGrafter"/>
</dbReference>
<dbReference type="EMBL" id="HG994588">
    <property type="protein sequence ID" value="CAF3036361.1"/>
    <property type="molecule type" value="Genomic_DNA"/>
</dbReference>
<dbReference type="InterPro" id="IPR007243">
    <property type="entry name" value="Atg6/Beclin"/>
</dbReference>
<dbReference type="Proteomes" id="UP000675881">
    <property type="component" value="Chromosome 9"/>
</dbReference>
<evidence type="ECO:0000259" key="3">
    <source>
        <dbReference type="Pfam" id="PF17675"/>
    </source>
</evidence>
<gene>
    <name evidence="4" type="ORF">LSAA_14818</name>
</gene>
<dbReference type="InterPro" id="IPR040455">
    <property type="entry name" value="Atg6_BARA"/>
</dbReference>
<feature type="domain" description="Atg6 BARA" evidence="2">
    <location>
        <begin position="218"/>
        <end position="272"/>
    </location>
</feature>
<dbReference type="GO" id="GO:0045324">
    <property type="term" value="P:late endosome to vacuole transport"/>
    <property type="evidence" value="ECO:0007669"/>
    <property type="project" value="TreeGrafter"/>
</dbReference>
<dbReference type="Pfam" id="PF04111">
    <property type="entry name" value="APG6"/>
    <property type="match status" value="2"/>
</dbReference>
<dbReference type="GO" id="GO:0034272">
    <property type="term" value="C:phosphatidylinositol 3-kinase complex, class III, type II"/>
    <property type="evidence" value="ECO:0007669"/>
    <property type="project" value="TreeGrafter"/>
</dbReference>
<dbReference type="Gene3D" id="6.10.250.3110">
    <property type="match status" value="1"/>
</dbReference>
<reference evidence="4" key="1">
    <citation type="submission" date="2021-02" db="EMBL/GenBank/DDBJ databases">
        <authorList>
            <person name="Bekaert M."/>
        </authorList>
    </citation>
    <scope>NUCLEOTIDE SEQUENCE</scope>
    <source>
        <strain evidence="4">IoA-00</strain>
    </source>
</reference>
<organism evidence="4 5">
    <name type="scientific">Lepeophtheirus salmonis</name>
    <name type="common">Salmon louse</name>
    <name type="synonym">Caligus salmonis</name>
    <dbReference type="NCBI Taxonomy" id="72036"/>
    <lineage>
        <taxon>Eukaryota</taxon>
        <taxon>Metazoa</taxon>
        <taxon>Ecdysozoa</taxon>
        <taxon>Arthropoda</taxon>
        <taxon>Crustacea</taxon>
        <taxon>Multicrustacea</taxon>
        <taxon>Hexanauplia</taxon>
        <taxon>Copepoda</taxon>
        <taxon>Siphonostomatoida</taxon>
        <taxon>Caligidae</taxon>
        <taxon>Lepeophtheirus</taxon>
    </lineage>
</organism>
<dbReference type="PANTHER" id="PTHR12768:SF4">
    <property type="entry name" value="BECLIN-1"/>
    <property type="match status" value="1"/>
</dbReference>
<feature type="domain" description="Atg6/beclin coiled-coil" evidence="3">
    <location>
        <begin position="86"/>
        <end position="215"/>
    </location>
</feature>
<dbReference type="GO" id="GO:0000423">
    <property type="term" value="P:mitophagy"/>
    <property type="evidence" value="ECO:0007669"/>
    <property type="project" value="TreeGrafter"/>
</dbReference>
<dbReference type="GO" id="GO:0034271">
    <property type="term" value="C:phosphatidylinositol 3-kinase complex, class III, type I"/>
    <property type="evidence" value="ECO:0007669"/>
    <property type="project" value="TreeGrafter"/>
</dbReference>
<name>A0A7R8D5Z6_LEPSM</name>
<dbReference type="InterPro" id="IPR038274">
    <property type="entry name" value="Atg6/Beclin_C_sf"/>
</dbReference>
<dbReference type="GO" id="GO:0006995">
    <property type="term" value="P:cellular response to nitrogen starvation"/>
    <property type="evidence" value="ECO:0007669"/>
    <property type="project" value="TreeGrafter"/>
</dbReference>
<dbReference type="InterPro" id="IPR041691">
    <property type="entry name" value="Atg6/beclin_CC"/>
</dbReference>
<evidence type="ECO:0000313" key="4">
    <source>
        <dbReference type="EMBL" id="CAF3036361.1"/>
    </source>
</evidence>
<dbReference type="GO" id="GO:0000407">
    <property type="term" value="C:phagophore assembly site"/>
    <property type="evidence" value="ECO:0007669"/>
    <property type="project" value="TreeGrafter"/>
</dbReference>
<dbReference type="Gene3D" id="1.10.418.40">
    <property type="entry name" value="Autophagy protein 6/Beclin 1"/>
    <property type="match status" value="2"/>
</dbReference>
<feature type="domain" description="Atg6 BARA" evidence="2">
    <location>
        <begin position="275"/>
        <end position="371"/>
    </location>
</feature>
<accession>A0A7R8D5Z6</accession>